<dbReference type="EMBL" id="JAPOHA010000006">
    <property type="protein sequence ID" value="MCY1714059.1"/>
    <property type="molecule type" value="Genomic_DNA"/>
</dbReference>
<keyword evidence="5" id="KW-1185">Reference proteome</keyword>
<accession>A0ABT4BT76</accession>
<name>A0ABT4BT76_9FIRM</name>
<dbReference type="PANTHER" id="PTHR43405">
    <property type="entry name" value="GLYCOSYL HYDROLASE DIGH"/>
    <property type="match status" value="1"/>
</dbReference>
<reference evidence="4 5" key="1">
    <citation type="submission" date="2022-11" db="EMBL/GenBank/DDBJ databases">
        <authorList>
            <person name="Caiyu Z."/>
        </authorList>
    </citation>
    <scope>NUCLEOTIDE SEQUENCE [LARGE SCALE GENOMIC DNA]</scope>
    <source>
        <strain evidence="4 5">YR-4</strain>
    </source>
</reference>
<dbReference type="PANTHER" id="PTHR43405:SF1">
    <property type="entry name" value="GLYCOSYL HYDROLASE DIGH"/>
    <property type="match status" value="1"/>
</dbReference>
<dbReference type="Proteomes" id="UP001082703">
    <property type="component" value="Unassembled WGS sequence"/>
</dbReference>
<dbReference type="Pfam" id="PF02638">
    <property type="entry name" value="GHL10"/>
    <property type="match status" value="1"/>
</dbReference>
<protein>
    <submittedName>
        <fullName evidence="4">Family 10 glycosylhydrolase</fullName>
    </submittedName>
</protein>
<evidence type="ECO:0000256" key="2">
    <source>
        <dbReference type="SAM" id="MobiDB-lite"/>
    </source>
</evidence>
<dbReference type="RefSeq" id="WP_268058106.1">
    <property type="nucleotide sequence ID" value="NZ_JAPOHA010000006.1"/>
</dbReference>
<dbReference type="InterPro" id="IPR017853">
    <property type="entry name" value="GH"/>
</dbReference>
<gene>
    <name evidence="4" type="ORF">OUY18_07320</name>
</gene>
<proteinExistence type="predicted"/>
<comment type="caution">
    <text evidence="4">The sequence shown here is derived from an EMBL/GenBank/DDBJ whole genome shotgun (WGS) entry which is preliminary data.</text>
</comment>
<evidence type="ECO:0000256" key="1">
    <source>
        <dbReference type="ARBA" id="ARBA00022729"/>
    </source>
</evidence>
<dbReference type="SUPFAM" id="SSF51445">
    <property type="entry name" value="(Trans)glycosidases"/>
    <property type="match status" value="1"/>
</dbReference>
<feature type="region of interest" description="Disordered" evidence="2">
    <location>
        <begin position="57"/>
        <end position="79"/>
    </location>
</feature>
<organism evidence="4 5">
    <name type="scientific">Caproiciproducens galactitolivorans</name>
    <dbReference type="NCBI Taxonomy" id="642589"/>
    <lineage>
        <taxon>Bacteria</taxon>
        <taxon>Bacillati</taxon>
        <taxon>Bacillota</taxon>
        <taxon>Clostridia</taxon>
        <taxon>Eubacteriales</taxon>
        <taxon>Acutalibacteraceae</taxon>
        <taxon>Caproiciproducens</taxon>
    </lineage>
</organism>
<evidence type="ECO:0000313" key="4">
    <source>
        <dbReference type="EMBL" id="MCY1714059.1"/>
    </source>
</evidence>
<keyword evidence="1" id="KW-0732">Signal</keyword>
<dbReference type="Gene3D" id="3.20.20.80">
    <property type="entry name" value="Glycosidases"/>
    <property type="match status" value="1"/>
</dbReference>
<feature type="domain" description="Glycosyl hydrolase-like 10" evidence="3">
    <location>
        <begin position="87"/>
        <end position="390"/>
    </location>
</feature>
<sequence>MVIKLFDRHSIFVCVCLLAAAIAVSMALNIENRKGGAISAVSSQAAPSAFQPNIGTASAEAQSIPEPDTAPAAASVPTEEVKAPANEMRAVWVPYMSLDMSKSDDKSEAAFQKKFDAIVSGAKNCGMNTLIVQVRPFGDALYKSAYYPWSHVVGGTQGVNPGYDPLAVMAASAHKAGMKLHAWVNPLRIQTSATPSILAQGNYYNTWKSDPSKAGWTVDCPNGKYYNPAYPQVRRLIADGAKEIAKNYDVDGIQFDDYFYPTQDASFDKSAYDAYCAGASKSGTPVGLLEWRQGNINALVSLVYSEIKTVKPNLPFGIAPQGNVQNDKNMGADVVSWCSARGYVDYICPQLYVNFENPVLPFDTAAQSWRKMVVNTNVKLYLGLAVYKSGSDADSGTWKKSNNILARQVETGRKASCDGFMFYSWDYLNTDQTKEEVQNVMKMLK</sequence>
<evidence type="ECO:0000259" key="3">
    <source>
        <dbReference type="Pfam" id="PF02638"/>
    </source>
</evidence>
<dbReference type="InterPro" id="IPR052177">
    <property type="entry name" value="Divisome_Glycosyl_Hydrolase"/>
</dbReference>
<evidence type="ECO:0000313" key="5">
    <source>
        <dbReference type="Proteomes" id="UP001082703"/>
    </source>
</evidence>
<dbReference type="InterPro" id="IPR003790">
    <property type="entry name" value="GHL10"/>
</dbReference>